<protein>
    <submittedName>
        <fullName evidence="5">GntR family transcriptional regulator</fullName>
    </submittedName>
</protein>
<evidence type="ECO:0000313" key="5">
    <source>
        <dbReference type="EMBL" id="PRD42897.1"/>
    </source>
</evidence>
<dbReference type="PANTHER" id="PTHR43537">
    <property type="entry name" value="TRANSCRIPTIONAL REGULATOR, GNTR FAMILY"/>
    <property type="match status" value="1"/>
</dbReference>
<dbReference type="SMART" id="SM00345">
    <property type="entry name" value="HTH_GNTR"/>
    <property type="match status" value="1"/>
</dbReference>
<dbReference type="InterPro" id="IPR000524">
    <property type="entry name" value="Tscrpt_reg_HTH_GntR"/>
</dbReference>
<proteinExistence type="predicted"/>
<dbReference type="PANTHER" id="PTHR43537:SF44">
    <property type="entry name" value="GNTR FAMILY REGULATORY PROTEIN"/>
    <property type="match status" value="1"/>
</dbReference>
<dbReference type="InterPro" id="IPR036388">
    <property type="entry name" value="WH-like_DNA-bd_sf"/>
</dbReference>
<dbReference type="GO" id="GO:0003677">
    <property type="term" value="F:DNA binding"/>
    <property type="evidence" value="ECO:0007669"/>
    <property type="project" value="UniProtKB-KW"/>
</dbReference>
<evidence type="ECO:0000256" key="2">
    <source>
        <dbReference type="ARBA" id="ARBA00023125"/>
    </source>
</evidence>
<comment type="caution">
    <text evidence="5">The sequence shown here is derived from an EMBL/GenBank/DDBJ whole genome shotgun (WGS) entry which is preliminary data.</text>
</comment>
<dbReference type="AlphaFoldDB" id="A0A2S9IQU4"/>
<keyword evidence="6" id="KW-1185">Reference proteome</keyword>
<organism evidence="5 6">
    <name type="scientific">Phyllobacterium phragmitis</name>
    <dbReference type="NCBI Taxonomy" id="2670329"/>
    <lineage>
        <taxon>Bacteria</taxon>
        <taxon>Pseudomonadati</taxon>
        <taxon>Pseudomonadota</taxon>
        <taxon>Alphaproteobacteria</taxon>
        <taxon>Hyphomicrobiales</taxon>
        <taxon>Phyllobacteriaceae</taxon>
        <taxon>Phyllobacterium</taxon>
    </lineage>
</organism>
<dbReference type="InterPro" id="IPR008920">
    <property type="entry name" value="TF_FadR/GntR_C"/>
</dbReference>
<dbReference type="Gene3D" id="1.20.120.530">
    <property type="entry name" value="GntR ligand-binding domain-like"/>
    <property type="match status" value="1"/>
</dbReference>
<evidence type="ECO:0000313" key="6">
    <source>
        <dbReference type="Proteomes" id="UP000239434"/>
    </source>
</evidence>
<dbReference type="SMART" id="SM00895">
    <property type="entry name" value="FCD"/>
    <property type="match status" value="1"/>
</dbReference>
<dbReference type="RefSeq" id="WP_105742561.1">
    <property type="nucleotide sequence ID" value="NZ_PVBR01000009.1"/>
</dbReference>
<dbReference type="Proteomes" id="UP000239434">
    <property type="component" value="Unassembled WGS sequence"/>
</dbReference>
<name>A0A2S9IQU4_9HYPH</name>
<keyword evidence="2" id="KW-0238">DNA-binding</keyword>
<dbReference type="Pfam" id="PF07729">
    <property type="entry name" value="FCD"/>
    <property type="match status" value="1"/>
</dbReference>
<dbReference type="CDD" id="cd07377">
    <property type="entry name" value="WHTH_GntR"/>
    <property type="match status" value="1"/>
</dbReference>
<dbReference type="PRINTS" id="PR00035">
    <property type="entry name" value="HTHGNTR"/>
</dbReference>
<dbReference type="Pfam" id="PF00392">
    <property type="entry name" value="GntR"/>
    <property type="match status" value="1"/>
</dbReference>
<dbReference type="GO" id="GO:0003700">
    <property type="term" value="F:DNA-binding transcription factor activity"/>
    <property type="evidence" value="ECO:0007669"/>
    <property type="project" value="InterPro"/>
</dbReference>
<dbReference type="SUPFAM" id="SSF48008">
    <property type="entry name" value="GntR ligand-binding domain-like"/>
    <property type="match status" value="1"/>
</dbReference>
<keyword evidence="3" id="KW-0804">Transcription</keyword>
<sequence length="254" mass="28101">MSVDNSSEDTGKSGRSRPKPALAERVYHMLYARICNGDYATNSKLPPELHLSEEFGVSRPVLRTALERLRSEGLVYSRQGAGSYVRAPQGQALGYARVETIADIQRCYEFRINLETEAAGLAAERRSEDDLGAMESALKLMDAATLSHQHREDADFAFHLAVMTATGNHYFEASMRALREHIAVGMKMHGKSLMSDGPKGLREVFNEHSALFVAIRDGNGDAARRLMHDHLVHSRERLFGGSLLDLRRGSSSVA</sequence>
<evidence type="ECO:0000256" key="1">
    <source>
        <dbReference type="ARBA" id="ARBA00023015"/>
    </source>
</evidence>
<feature type="domain" description="HTH gntR-type" evidence="4">
    <location>
        <begin position="20"/>
        <end position="88"/>
    </location>
</feature>
<dbReference type="EMBL" id="PVBR01000009">
    <property type="protein sequence ID" value="PRD42897.1"/>
    <property type="molecule type" value="Genomic_DNA"/>
</dbReference>
<dbReference type="PROSITE" id="PS50949">
    <property type="entry name" value="HTH_GNTR"/>
    <property type="match status" value="1"/>
</dbReference>
<keyword evidence="1" id="KW-0805">Transcription regulation</keyword>
<evidence type="ECO:0000259" key="4">
    <source>
        <dbReference type="PROSITE" id="PS50949"/>
    </source>
</evidence>
<dbReference type="InterPro" id="IPR036390">
    <property type="entry name" value="WH_DNA-bd_sf"/>
</dbReference>
<accession>A0A2S9IQU4</accession>
<dbReference type="SUPFAM" id="SSF46785">
    <property type="entry name" value="Winged helix' DNA-binding domain"/>
    <property type="match status" value="1"/>
</dbReference>
<reference evidence="5 6" key="1">
    <citation type="submission" date="2018-02" db="EMBL/GenBank/DDBJ databases">
        <title>The draft genome of Phyllobacterium sp. 1N-3.</title>
        <authorList>
            <person name="Liu L."/>
            <person name="Li L."/>
            <person name="Zhang X."/>
            <person name="Wang T."/>
            <person name="Liang L."/>
        </authorList>
    </citation>
    <scope>NUCLEOTIDE SEQUENCE [LARGE SCALE GENOMIC DNA]</scope>
    <source>
        <strain evidence="5 6">1N-3</strain>
    </source>
</reference>
<dbReference type="Gene3D" id="1.10.10.10">
    <property type="entry name" value="Winged helix-like DNA-binding domain superfamily/Winged helix DNA-binding domain"/>
    <property type="match status" value="1"/>
</dbReference>
<gene>
    <name evidence="5" type="ORF">C5748_14075</name>
</gene>
<evidence type="ECO:0000256" key="3">
    <source>
        <dbReference type="ARBA" id="ARBA00023163"/>
    </source>
</evidence>
<dbReference type="InterPro" id="IPR011711">
    <property type="entry name" value="GntR_C"/>
</dbReference>